<proteinExistence type="predicted"/>
<organism evidence="1">
    <name type="scientific">hydrothermal vent metagenome</name>
    <dbReference type="NCBI Taxonomy" id="652676"/>
    <lineage>
        <taxon>unclassified sequences</taxon>
        <taxon>metagenomes</taxon>
        <taxon>ecological metagenomes</taxon>
    </lineage>
</organism>
<name>A0A3B0XD42_9ZZZZ</name>
<evidence type="ECO:0000313" key="1">
    <source>
        <dbReference type="EMBL" id="VAW65621.1"/>
    </source>
</evidence>
<dbReference type="AlphaFoldDB" id="A0A3B0XD42"/>
<reference evidence="1" key="1">
    <citation type="submission" date="2018-06" db="EMBL/GenBank/DDBJ databases">
        <authorList>
            <person name="Zhirakovskaya E."/>
        </authorList>
    </citation>
    <scope>NUCLEOTIDE SEQUENCE</scope>
</reference>
<accession>A0A3B0XD42</accession>
<protein>
    <recommendedName>
        <fullName evidence="2">DUF2845 domain-containing protein</fullName>
    </recommendedName>
</protein>
<dbReference type="InterPro" id="IPR021268">
    <property type="entry name" value="DUF2845"/>
</dbReference>
<dbReference type="Pfam" id="PF11006">
    <property type="entry name" value="DUF2845"/>
    <property type="match status" value="1"/>
</dbReference>
<evidence type="ECO:0008006" key="2">
    <source>
        <dbReference type="Google" id="ProtNLM"/>
    </source>
</evidence>
<sequence length="111" mass="12574">MKKILYILFNVSLFLPLAAHADLICKGKRLNGFSKYDVLRYCGKPLMKDSYLKAGRLSSQQGQANQASPKNVTWTEVQQWFYVSGHQKTSYTVEFEGGNITIIIKGKDKPL</sequence>
<dbReference type="EMBL" id="UOFI01000068">
    <property type="protein sequence ID" value="VAW65621.1"/>
    <property type="molecule type" value="Genomic_DNA"/>
</dbReference>
<gene>
    <name evidence="1" type="ORF">MNBD_GAMMA09-1253</name>
</gene>